<dbReference type="InterPro" id="IPR011009">
    <property type="entry name" value="Kinase-like_dom_sf"/>
</dbReference>
<dbReference type="PROSITE" id="PS00107">
    <property type="entry name" value="PROTEIN_KINASE_ATP"/>
    <property type="match status" value="1"/>
</dbReference>
<accession>T1FT75</accession>
<evidence type="ECO:0000256" key="1">
    <source>
        <dbReference type="ARBA" id="ARBA00012425"/>
    </source>
</evidence>
<evidence type="ECO:0000256" key="4">
    <source>
        <dbReference type="ARBA" id="ARBA00022741"/>
    </source>
</evidence>
<dbReference type="SMART" id="SM00220">
    <property type="entry name" value="S_TKc"/>
    <property type="match status" value="1"/>
</dbReference>
<dbReference type="OrthoDB" id="548217at2759"/>
<dbReference type="OMA" id="HYVAEER"/>
<dbReference type="InParanoid" id="T1FT75"/>
<evidence type="ECO:0000256" key="5">
    <source>
        <dbReference type="ARBA" id="ARBA00022777"/>
    </source>
</evidence>
<proteinExistence type="predicted"/>
<comment type="catalytic activity">
    <reaction evidence="7">
        <text>L-threonyl-[protein] + ATP = O-phospho-L-threonyl-[protein] + ADP + H(+)</text>
        <dbReference type="Rhea" id="RHEA:46608"/>
        <dbReference type="Rhea" id="RHEA-COMP:11060"/>
        <dbReference type="Rhea" id="RHEA-COMP:11605"/>
        <dbReference type="ChEBI" id="CHEBI:15378"/>
        <dbReference type="ChEBI" id="CHEBI:30013"/>
        <dbReference type="ChEBI" id="CHEBI:30616"/>
        <dbReference type="ChEBI" id="CHEBI:61977"/>
        <dbReference type="ChEBI" id="CHEBI:456216"/>
        <dbReference type="EC" id="2.7.11.22"/>
    </reaction>
</comment>
<dbReference type="EMBL" id="KB096457">
    <property type="protein sequence ID" value="ESO04680.1"/>
    <property type="molecule type" value="Genomic_DNA"/>
</dbReference>
<dbReference type="AlphaFoldDB" id="T1FT75"/>
<dbReference type="PANTHER" id="PTHR24056:SF400">
    <property type="entry name" value="KINASE, PUTATIVE-RELATED"/>
    <property type="match status" value="1"/>
</dbReference>
<evidence type="ECO:0000256" key="9">
    <source>
        <dbReference type="PROSITE-ProRule" id="PRU10141"/>
    </source>
</evidence>
<gene>
    <name evidence="12" type="primary">20212022</name>
    <name evidence="11" type="ORF">HELRODRAFT_191687</name>
</gene>
<dbReference type="Proteomes" id="UP000015101">
    <property type="component" value="Unassembled WGS sequence"/>
</dbReference>
<keyword evidence="5" id="KW-0418">Kinase</keyword>
<keyword evidence="13" id="KW-1185">Reference proteome</keyword>
<evidence type="ECO:0000313" key="12">
    <source>
        <dbReference type="EnsemblMetazoa" id="HelroP191687"/>
    </source>
</evidence>
<dbReference type="Gene3D" id="1.10.510.10">
    <property type="entry name" value="Transferase(Phosphotransferase) domain 1"/>
    <property type="match status" value="1"/>
</dbReference>
<dbReference type="EMBL" id="AMQM01004161">
    <property type="status" value="NOT_ANNOTATED_CDS"/>
    <property type="molecule type" value="Genomic_DNA"/>
</dbReference>
<evidence type="ECO:0000256" key="7">
    <source>
        <dbReference type="ARBA" id="ARBA00047811"/>
    </source>
</evidence>
<dbReference type="InterPro" id="IPR050108">
    <property type="entry name" value="CDK"/>
</dbReference>
<keyword evidence="3" id="KW-0808">Transferase</keyword>
<comment type="catalytic activity">
    <reaction evidence="8">
        <text>L-seryl-[protein] + ATP = O-phospho-L-seryl-[protein] + ADP + H(+)</text>
        <dbReference type="Rhea" id="RHEA:17989"/>
        <dbReference type="Rhea" id="RHEA-COMP:9863"/>
        <dbReference type="Rhea" id="RHEA-COMP:11604"/>
        <dbReference type="ChEBI" id="CHEBI:15378"/>
        <dbReference type="ChEBI" id="CHEBI:29999"/>
        <dbReference type="ChEBI" id="CHEBI:30616"/>
        <dbReference type="ChEBI" id="CHEBI:83421"/>
        <dbReference type="ChEBI" id="CHEBI:456216"/>
        <dbReference type="EC" id="2.7.11.22"/>
    </reaction>
</comment>
<dbReference type="GO" id="GO:0005524">
    <property type="term" value="F:ATP binding"/>
    <property type="evidence" value="ECO:0007669"/>
    <property type="project" value="UniProtKB-UniRule"/>
</dbReference>
<reference evidence="11 13" key="2">
    <citation type="journal article" date="2013" name="Nature">
        <title>Insights into bilaterian evolution from three spiralian genomes.</title>
        <authorList>
            <person name="Simakov O."/>
            <person name="Marletaz F."/>
            <person name="Cho S.J."/>
            <person name="Edsinger-Gonzales E."/>
            <person name="Havlak P."/>
            <person name="Hellsten U."/>
            <person name="Kuo D.H."/>
            <person name="Larsson T."/>
            <person name="Lv J."/>
            <person name="Arendt D."/>
            <person name="Savage R."/>
            <person name="Osoegawa K."/>
            <person name="de Jong P."/>
            <person name="Grimwood J."/>
            <person name="Chapman J.A."/>
            <person name="Shapiro H."/>
            <person name="Aerts A."/>
            <person name="Otillar R.P."/>
            <person name="Terry A.Y."/>
            <person name="Boore J.L."/>
            <person name="Grigoriev I.V."/>
            <person name="Lindberg D.R."/>
            <person name="Seaver E.C."/>
            <person name="Weisblat D.A."/>
            <person name="Putnam N.H."/>
            <person name="Rokhsar D.S."/>
        </authorList>
    </citation>
    <scope>NUCLEOTIDE SEQUENCE</scope>
</reference>
<dbReference type="eggNOG" id="KOG0593">
    <property type="taxonomic scope" value="Eukaryota"/>
</dbReference>
<dbReference type="Gene3D" id="3.30.200.20">
    <property type="entry name" value="Phosphorylase Kinase, domain 1"/>
    <property type="match status" value="1"/>
</dbReference>
<dbReference type="Pfam" id="PF00069">
    <property type="entry name" value="Pkinase"/>
    <property type="match status" value="1"/>
</dbReference>
<evidence type="ECO:0000313" key="13">
    <source>
        <dbReference type="Proteomes" id="UP000015101"/>
    </source>
</evidence>
<dbReference type="FunFam" id="3.30.200.20:FF:000049">
    <property type="entry name" value="cyclin-dependent kinase-like 1 isoform X1"/>
    <property type="match status" value="1"/>
</dbReference>
<dbReference type="InterPro" id="IPR000719">
    <property type="entry name" value="Prot_kinase_dom"/>
</dbReference>
<dbReference type="CTD" id="20212022"/>
<dbReference type="InterPro" id="IPR017441">
    <property type="entry name" value="Protein_kinase_ATP_BS"/>
</dbReference>
<feature type="domain" description="Protein kinase" evidence="10">
    <location>
        <begin position="4"/>
        <end position="126"/>
    </location>
</feature>
<keyword evidence="4 9" id="KW-0547">Nucleotide-binding</keyword>
<dbReference type="GeneID" id="20212022"/>
<sequence length="126" mass="14895">MNKYKFIDVIGEGAYGIVMKYKNKQSGEICAIKKFKDVGDNEDMKITNMRELKLLKSLKHENIVSIKESFFKHKKLCIVFEYIPKNVLEILEEYSDGVPVDQLKWYIYQLCRAVNYCHDRNIIHRG</sequence>
<evidence type="ECO:0000313" key="11">
    <source>
        <dbReference type="EMBL" id="ESO04680.1"/>
    </source>
</evidence>
<dbReference type="PANTHER" id="PTHR24056">
    <property type="entry name" value="CELL DIVISION PROTEIN KINASE"/>
    <property type="match status" value="1"/>
</dbReference>
<protein>
    <recommendedName>
        <fullName evidence="1">cyclin-dependent kinase</fullName>
        <ecNumber evidence="1">2.7.11.22</ecNumber>
    </recommendedName>
</protein>
<evidence type="ECO:0000259" key="10">
    <source>
        <dbReference type="PROSITE" id="PS50011"/>
    </source>
</evidence>
<evidence type="ECO:0000256" key="6">
    <source>
        <dbReference type="ARBA" id="ARBA00022840"/>
    </source>
</evidence>
<dbReference type="GO" id="GO:0005634">
    <property type="term" value="C:nucleus"/>
    <property type="evidence" value="ECO:0000318"/>
    <property type="project" value="GO_Central"/>
</dbReference>
<evidence type="ECO:0000256" key="2">
    <source>
        <dbReference type="ARBA" id="ARBA00022527"/>
    </source>
</evidence>
<reference evidence="12" key="3">
    <citation type="submission" date="2015-06" db="UniProtKB">
        <authorList>
            <consortium name="EnsemblMetazoa"/>
        </authorList>
    </citation>
    <scope>IDENTIFICATION</scope>
</reference>
<reference evidence="13" key="1">
    <citation type="submission" date="2012-12" db="EMBL/GenBank/DDBJ databases">
        <authorList>
            <person name="Hellsten U."/>
            <person name="Grimwood J."/>
            <person name="Chapman J.A."/>
            <person name="Shapiro H."/>
            <person name="Aerts A."/>
            <person name="Otillar R.P."/>
            <person name="Terry A.Y."/>
            <person name="Boore J.L."/>
            <person name="Simakov O."/>
            <person name="Marletaz F."/>
            <person name="Cho S.-J."/>
            <person name="Edsinger-Gonzales E."/>
            <person name="Havlak P."/>
            <person name="Kuo D.-H."/>
            <person name="Larsson T."/>
            <person name="Lv J."/>
            <person name="Arendt D."/>
            <person name="Savage R."/>
            <person name="Osoegawa K."/>
            <person name="de Jong P."/>
            <person name="Lindberg D.R."/>
            <person name="Seaver E.C."/>
            <person name="Weisblat D.A."/>
            <person name="Putnam N.H."/>
            <person name="Grigoriev I.V."/>
            <person name="Rokhsar D.S."/>
        </authorList>
    </citation>
    <scope>NUCLEOTIDE SEQUENCE</scope>
</reference>
<dbReference type="RefSeq" id="XP_009017259.1">
    <property type="nucleotide sequence ID" value="XM_009019011.1"/>
</dbReference>
<name>T1FT75_HELRO</name>
<dbReference type="EnsemblMetazoa" id="HelroT191687">
    <property type="protein sequence ID" value="HelroP191687"/>
    <property type="gene ID" value="HelroG191687"/>
</dbReference>
<keyword evidence="6 9" id="KW-0067">ATP-binding</keyword>
<evidence type="ECO:0000256" key="8">
    <source>
        <dbReference type="ARBA" id="ARBA00048367"/>
    </source>
</evidence>
<dbReference type="PROSITE" id="PS50011">
    <property type="entry name" value="PROTEIN_KINASE_DOM"/>
    <property type="match status" value="1"/>
</dbReference>
<dbReference type="GO" id="GO:0004674">
    <property type="term" value="F:protein serine/threonine kinase activity"/>
    <property type="evidence" value="ECO:0000318"/>
    <property type="project" value="GO_Central"/>
</dbReference>
<evidence type="ECO:0000256" key="3">
    <source>
        <dbReference type="ARBA" id="ARBA00022679"/>
    </source>
</evidence>
<dbReference type="GO" id="GO:0004693">
    <property type="term" value="F:cyclin-dependent protein serine/threonine kinase activity"/>
    <property type="evidence" value="ECO:0007669"/>
    <property type="project" value="UniProtKB-EC"/>
</dbReference>
<keyword evidence="2" id="KW-0723">Serine/threonine-protein kinase</keyword>
<dbReference type="SUPFAM" id="SSF56112">
    <property type="entry name" value="Protein kinase-like (PK-like)"/>
    <property type="match status" value="1"/>
</dbReference>
<dbReference type="HOGENOM" id="CLU_000288_96_1_1"/>
<dbReference type="EC" id="2.7.11.22" evidence="1"/>
<organism evidence="12 13">
    <name type="scientific">Helobdella robusta</name>
    <name type="common">Californian leech</name>
    <dbReference type="NCBI Taxonomy" id="6412"/>
    <lineage>
        <taxon>Eukaryota</taxon>
        <taxon>Metazoa</taxon>
        <taxon>Spiralia</taxon>
        <taxon>Lophotrochozoa</taxon>
        <taxon>Annelida</taxon>
        <taxon>Clitellata</taxon>
        <taxon>Hirudinea</taxon>
        <taxon>Rhynchobdellida</taxon>
        <taxon>Glossiphoniidae</taxon>
        <taxon>Helobdella</taxon>
    </lineage>
</organism>
<dbReference type="KEGG" id="hro:HELRODRAFT_191687"/>
<feature type="binding site" evidence="9">
    <location>
        <position position="34"/>
    </location>
    <ligand>
        <name>ATP</name>
        <dbReference type="ChEBI" id="CHEBI:30616"/>
    </ligand>
</feature>